<proteinExistence type="inferred from homology"/>
<dbReference type="Gene3D" id="2.40.160.200">
    <property type="entry name" value="LURP1-related"/>
    <property type="match status" value="1"/>
</dbReference>
<dbReference type="InterPro" id="IPR038595">
    <property type="entry name" value="LOR_sf"/>
</dbReference>
<organism evidence="3 4">
    <name type="scientific">Rhamnella rubrinervis</name>
    <dbReference type="NCBI Taxonomy" id="2594499"/>
    <lineage>
        <taxon>Eukaryota</taxon>
        <taxon>Viridiplantae</taxon>
        <taxon>Streptophyta</taxon>
        <taxon>Embryophyta</taxon>
        <taxon>Tracheophyta</taxon>
        <taxon>Spermatophyta</taxon>
        <taxon>Magnoliopsida</taxon>
        <taxon>eudicotyledons</taxon>
        <taxon>Gunneridae</taxon>
        <taxon>Pentapetalae</taxon>
        <taxon>rosids</taxon>
        <taxon>fabids</taxon>
        <taxon>Rosales</taxon>
        <taxon>Rhamnaceae</taxon>
        <taxon>rhamnoid group</taxon>
        <taxon>Rhamneae</taxon>
        <taxon>Rhamnella</taxon>
    </lineage>
</organism>
<sequence>MTLKEVSFAVTDVNGNVMFKIKGSVFSIHDRRVLLDAADNPIISFQQKHIGDGMHSEEIAQTPKIYCSASRNHQCFNSRPNRTCSWLLTLNKMFSISKSKGVGLEGHAPFMLRMAPPSLLKYGSKEAYYDVHYKRVRDGKVFYLMDRRTLGILCELLHHDDAIKKDGLVTLEELEETNCLGALDSTYIRVHVPEIDKLRYRTRKGEIVANVLGVCSKNMEFIFVLPGWESSVVLPGWESSASDSRVLRDAISRPNELRVPSGYYYLVDAGYTNGMRSRHVWTREEEEALLDKLDDVVTRDQRCDTGSFKAGTMTMIERSLAQKCPELGLKINPHIESKLKKWKKQYRIVCDILSKSGFGWNDTLKCVEVDSNEAWKAYIEAEGWRGKSFPIYDKLLNIFGKDRATGKASQVTEDMTNDMNLDEKNEAIEIEDLPSPMNVNQSLNSVTQSVRKRKGKSHIDIIAGFSEVSEKMCLSFQQAAK</sequence>
<dbReference type="Pfam" id="PF12776">
    <property type="entry name" value="Myb_DNA-bind_3"/>
    <property type="match status" value="1"/>
</dbReference>
<dbReference type="OrthoDB" id="1699974at2759"/>
<dbReference type="PANTHER" id="PTHR46250:SF15">
    <property type="entry name" value="OS01G0523800 PROTEIN"/>
    <property type="match status" value="1"/>
</dbReference>
<dbReference type="Proteomes" id="UP000796880">
    <property type="component" value="Unassembled WGS sequence"/>
</dbReference>
<evidence type="ECO:0000313" key="3">
    <source>
        <dbReference type="EMBL" id="KAF3448002.1"/>
    </source>
</evidence>
<dbReference type="Pfam" id="PF04525">
    <property type="entry name" value="LOR"/>
    <property type="match status" value="1"/>
</dbReference>
<dbReference type="PANTHER" id="PTHR46250">
    <property type="entry name" value="MYB/SANT-LIKE DNA-BINDING DOMAIN PROTEIN-RELATED"/>
    <property type="match status" value="1"/>
</dbReference>
<dbReference type="InterPro" id="IPR025659">
    <property type="entry name" value="Tubby-like_C"/>
</dbReference>
<dbReference type="InterPro" id="IPR007612">
    <property type="entry name" value="LOR"/>
</dbReference>
<evidence type="ECO:0000259" key="2">
    <source>
        <dbReference type="Pfam" id="PF12776"/>
    </source>
</evidence>
<dbReference type="EMBL" id="VOIH02000004">
    <property type="protein sequence ID" value="KAF3448002.1"/>
    <property type="molecule type" value="Genomic_DNA"/>
</dbReference>
<dbReference type="AlphaFoldDB" id="A0A8K0H8T8"/>
<comment type="similarity">
    <text evidence="1">Belongs to the LOR family.</text>
</comment>
<evidence type="ECO:0000256" key="1">
    <source>
        <dbReference type="ARBA" id="ARBA00005437"/>
    </source>
</evidence>
<dbReference type="InterPro" id="IPR024752">
    <property type="entry name" value="Myb/SANT-like_dom"/>
</dbReference>
<evidence type="ECO:0000313" key="4">
    <source>
        <dbReference type="Proteomes" id="UP000796880"/>
    </source>
</evidence>
<name>A0A8K0H8T8_9ROSA</name>
<dbReference type="SUPFAM" id="SSF54518">
    <property type="entry name" value="Tubby C-terminal domain-like"/>
    <property type="match status" value="1"/>
</dbReference>
<accession>A0A8K0H8T8</accession>
<gene>
    <name evidence="3" type="ORF">FNV43_RR08710</name>
</gene>
<comment type="caution">
    <text evidence="3">The sequence shown here is derived from an EMBL/GenBank/DDBJ whole genome shotgun (WGS) entry which is preliminary data.</text>
</comment>
<feature type="domain" description="Myb/SANT-like" evidence="2">
    <location>
        <begin position="281"/>
        <end position="378"/>
    </location>
</feature>
<reference evidence="3" key="1">
    <citation type="submission" date="2020-03" db="EMBL/GenBank/DDBJ databases">
        <title>A high-quality chromosome-level genome assembly of a woody plant with both climbing and erect habits, Rhamnella rubrinervis.</title>
        <authorList>
            <person name="Lu Z."/>
            <person name="Yang Y."/>
            <person name="Zhu X."/>
            <person name="Sun Y."/>
        </authorList>
    </citation>
    <scope>NUCLEOTIDE SEQUENCE</scope>
    <source>
        <strain evidence="3">BYM</strain>
        <tissue evidence="3">Leaf</tissue>
    </source>
</reference>
<keyword evidence="4" id="KW-1185">Reference proteome</keyword>
<protein>
    <recommendedName>
        <fullName evidence="2">Myb/SANT-like domain-containing protein</fullName>
    </recommendedName>
</protein>